<dbReference type="Proteomes" id="UP000799750">
    <property type="component" value="Unassembled WGS sequence"/>
</dbReference>
<dbReference type="OrthoDB" id="3627830at2759"/>
<reference evidence="3" key="1">
    <citation type="journal article" date="2020" name="Stud. Mycol.">
        <title>101 Dothideomycetes genomes: a test case for predicting lifestyles and emergence of pathogens.</title>
        <authorList>
            <person name="Haridas S."/>
            <person name="Albert R."/>
            <person name="Binder M."/>
            <person name="Bloem J."/>
            <person name="Labutti K."/>
            <person name="Salamov A."/>
            <person name="Andreopoulos B."/>
            <person name="Baker S."/>
            <person name="Barry K."/>
            <person name="Bills G."/>
            <person name="Bluhm B."/>
            <person name="Cannon C."/>
            <person name="Castanera R."/>
            <person name="Culley D."/>
            <person name="Daum C."/>
            <person name="Ezra D."/>
            <person name="Gonzalez J."/>
            <person name="Henrissat B."/>
            <person name="Kuo A."/>
            <person name="Liang C."/>
            <person name="Lipzen A."/>
            <person name="Lutzoni F."/>
            <person name="Magnuson J."/>
            <person name="Mondo S."/>
            <person name="Nolan M."/>
            <person name="Ohm R."/>
            <person name="Pangilinan J."/>
            <person name="Park H.-J."/>
            <person name="Ramirez L."/>
            <person name="Alfaro M."/>
            <person name="Sun H."/>
            <person name="Tritt A."/>
            <person name="Yoshinaga Y."/>
            <person name="Zwiers L.-H."/>
            <person name="Turgeon B."/>
            <person name="Goodwin S."/>
            <person name="Spatafora J."/>
            <person name="Crous P."/>
            <person name="Grigoriev I."/>
        </authorList>
    </citation>
    <scope>NUCLEOTIDE SEQUENCE</scope>
    <source>
        <strain evidence="3">CBS 269.34</strain>
    </source>
</reference>
<evidence type="ECO:0000256" key="1">
    <source>
        <dbReference type="ARBA" id="ARBA00023242"/>
    </source>
</evidence>
<dbReference type="AlphaFoldDB" id="A0A6A6RCC9"/>
<sequence length="569" mass="62696">MSDLRPESSKRPRGAYSRLICLGCRERRIRCELPSDIEIPDPGELRTIQTPCYRCKRLGVPCIVRQTILGRPSPERSSTTAADIRPVRADDAVPRILIDLSSRTGAPTQQATVRDEARVVPQARLHSPNLLPPSQGDPARWNGGALLIHTPQSPETVIIIRAMDTLRREKVENEFFRHLPAHVGHTPALDLSIKALVAACAYARGVPKLTSGDCYQALALALNAVQENIKQSYGELNDDILASTALLAPFEGVVKRHGIPTRLHVEGLAAILVARPATYPVTQLAREIFDFHACDSAILACIQGTPSPFENVARGYFANNRIGHSDSDRTQLKALGSELFIRIPRLVGLVRSLRLQPCPQNQLLLDALRLSNSLLTLQDSEAEGRLLRNIKAHPLNDHDAASPLRQRLLFASVEDFEALAYYWQNRLSLLRLEQRLHDISVSSGVHANDTAEPGVSVLPSFGPRANEVFRLVTNILMCAEYALTLPLRKHDRLFAHAMVLVWGVMIDMPAALSHTQDGEGIGPLSELLLRRVNIALPAKPDLTVEDMDVAADIFVGGLPKGRFVELYGL</sequence>
<dbReference type="SUPFAM" id="SSF57701">
    <property type="entry name" value="Zn2/Cys6 DNA-binding domain"/>
    <property type="match status" value="1"/>
</dbReference>
<evidence type="ECO:0000259" key="2">
    <source>
        <dbReference type="PROSITE" id="PS50048"/>
    </source>
</evidence>
<evidence type="ECO:0000313" key="4">
    <source>
        <dbReference type="Proteomes" id="UP000799750"/>
    </source>
</evidence>
<dbReference type="PROSITE" id="PS50048">
    <property type="entry name" value="ZN2_CY6_FUNGAL_2"/>
    <property type="match status" value="1"/>
</dbReference>
<protein>
    <recommendedName>
        <fullName evidence="2">Zn(2)-C6 fungal-type domain-containing protein</fullName>
    </recommendedName>
</protein>
<keyword evidence="4" id="KW-1185">Reference proteome</keyword>
<organism evidence="3 4">
    <name type="scientific">Lophium mytilinum</name>
    <dbReference type="NCBI Taxonomy" id="390894"/>
    <lineage>
        <taxon>Eukaryota</taxon>
        <taxon>Fungi</taxon>
        <taxon>Dikarya</taxon>
        <taxon>Ascomycota</taxon>
        <taxon>Pezizomycotina</taxon>
        <taxon>Dothideomycetes</taxon>
        <taxon>Pleosporomycetidae</taxon>
        <taxon>Mytilinidiales</taxon>
        <taxon>Mytilinidiaceae</taxon>
        <taxon>Lophium</taxon>
    </lineage>
</organism>
<dbReference type="GO" id="GO:0000981">
    <property type="term" value="F:DNA-binding transcription factor activity, RNA polymerase II-specific"/>
    <property type="evidence" value="ECO:0007669"/>
    <property type="project" value="InterPro"/>
</dbReference>
<dbReference type="GO" id="GO:0008270">
    <property type="term" value="F:zinc ion binding"/>
    <property type="evidence" value="ECO:0007669"/>
    <property type="project" value="InterPro"/>
</dbReference>
<accession>A0A6A6RCC9</accession>
<dbReference type="InterPro" id="IPR001138">
    <property type="entry name" value="Zn2Cys6_DnaBD"/>
</dbReference>
<gene>
    <name evidence="3" type="ORF">BU16DRAFT_576252</name>
</gene>
<dbReference type="PANTHER" id="PTHR38111">
    <property type="entry name" value="ZN(2)-C6 FUNGAL-TYPE DOMAIN-CONTAINING PROTEIN-RELATED"/>
    <property type="match status" value="1"/>
</dbReference>
<feature type="domain" description="Zn(2)-C6 fungal-type" evidence="2">
    <location>
        <begin position="20"/>
        <end position="64"/>
    </location>
</feature>
<dbReference type="CDD" id="cd00067">
    <property type="entry name" value="GAL4"/>
    <property type="match status" value="1"/>
</dbReference>
<name>A0A6A6RCC9_9PEZI</name>
<dbReference type="PANTHER" id="PTHR38111:SF2">
    <property type="entry name" value="FINGER DOMAIN PROTEIN, PUTATIVE (AFU_ORTHOLOGUE AFUA_1G01560)-RELATED"/>
    <property type="match status" value="1"/>
</dbReference>
<dbReference type="Gene3D" id="4.10.240.10">
    <property type="entry name" value="Zn(2)-C6 fungal-type DNA-binding domain"/>
    <property type="match status" value="1"/>
</dbReference>
<dbReference type="InterPro" id="IPR053178">
    <property type="entry name" value="Osmoadaptation_assoc"/>
</dbReference>
<dbReference type="InterPro" id="IPR036864">
    <property type="entry name" value="Zn2-C6_fun-type_DNA-bd_sf"/>
</dbReference>
<dbReference type="EMBL" id="MU004181">
    <property type="protein sequence ID" value="KAF2502201.1"/>
    <property type="molecule type" value="Genomic_DNA"/>
</dbReference>
<evidence type="ECO:0000313" key="3">
    <source>
        <dbReference type="EMBL" id="KAF2502201.1"/>
    </source>
</evidence>
<proteinExistence type="predicted"/>
<keyword evidence="1" id="KW-0539">Nucleus</keyword>